<name>A0A9P0JJZ4_ACAOB</name>
<keyword evidence="2" id="KW-1185">Reference proteome</keyword>
<comment type="caution">
    <text evidence="1">The sequence shown here is derived from an EMBL/GenBank/DDBJ whole genome shotgun (WGS) entry which is preliminary data.</text>
</comment>
<protein>
    <submittedName>
        <fullName evidence="1">Uncharacterized protein</fullName>
    </submittedName>
</protein>
<organism evidence="1 2">
    <name type="scientific">Acanthoscelides obtectus</name>
    <name type="common">Bean weevil</name>
    <name type="synonym">Bruchus obtectus</name>
    <dbReference type="NCBI Taxonomy" id="200917"/>
    <lineage>
        <taxon>Eukaryota</taxon>
        <taxon>Metazoa</taxon>
        <taxon>Ecdysozoa</taxon>
        <taxon>Arthropoda</taxon>
        <taxon>Hexapoda</taxon>
        <taxon>Insecta</taxon>
        <taxon>Pterygota</taxon>
        <taxon>Neoptera</taxon>
        <taxon>Endopterygota</taxon>
        <taxon>Coleoptera</taxon>
        <taxon>Polyphaga</taxon>
        <taxon>Cucujiformia</taxon>
        <taxon>Chrysomeloidea</taxon>
        <taxon>Chrysomelidae</taxon>
        <taxon>Bruchinae</taxon>
        <taxon>Bruchini</taxon>
        <taxon>Acanthoscelides</taxon>
    </lineage>
</organism>
<dbReference type="Proteomes" id="UP001152888">
    <property type="component" value="Unassembled WGS sequence"/>
</dbReference>
<proteinExistence type="predicted"/>
<sequence>MALTKGLEVILAQLDATKTKHCAQFVEHEQANTDYLVVIVYECCFSAYMTKLKLLLGIYSTRNNMKHYNDDLMFEKNIGKHTSIGESKRSIDKDRKRKIQNQLVVMFQAHGVINEENYYNFNVTDSMVFHFVISIERFGAKTSQLNSLQNFV</sequence>
<gene>
    <name evidence="1" type="ORF">ACAOBT_LOCUS737</name>
</gene>
<dbReference type="EMBL" id="CAKOFQ010006656">
    <property type="protein sequence ID" value="CAH1954812.1"/>
    <property type="molecule type" value="Genomic_DNA"/>
</dbReference>
<evidence type="ECO:0000313" key="2">
    <source>
        <dbReference type="Proteomes" id="UP001152888"/>
    </source>
</evidence>
<evidence type="ECO:0000313" key="1">
    <source>
        <dbReference type="EMBL" id="CAH1954812.1"/>
    </source>
</evidence>
<reference evidence="1" key="1">
    <citation type="submission" date="2022-03" db="EMBL/GenBank/DDBJ databases">
        <authorList>
            <person name="Sayadi A."/>
        </authorList>
    </citation>
    <scope>NUCLEOTIDE SEQUENCE</scope>
</reference>
<dbReference type="AlphaFoldDB" id="A0A9P0JJZ4"/>
<accession>A0A9P0JJZ4</accession>